<proteinExistence type="predicted"/>
<comment type="caution">
    <text evidence="2">The sequence shown here is derived from an EMBL/GenBank/DDBJ whole genome shotgun (WGS) entry which is preliminary data.</text>
</comment>
<dbReference type="EMBL" id="MCOG01000172">
    <property type="protein sequence ID" value="ORY30857.1"/>
    <property type="molecule type" value="Genomic_DNA"/>
</dbReference>
<dbReference type="STRING" id="1754190.A0A1Y2B8P0"/>
<dbReference type="SMART" id="SM01124">
    <property type="entry name" value="DBR1"/>
    <property type="match status" value="1"/>
</dbReference>
<feature type="domain" description="Lariat debranching enzyme C-terminal" evidence="1">
    <location>
        <begin position="178"/>
        <end position="283"/>
    </location>
</feature>
<dbReference type="InterPro" id="IPR007708">
    <property type="entry name" value="DBR1_C"/>
</dbReference>
<gene>
    <name evidence="2" type="ORF">LY90DRAFT_512566</name>
</gene>
<dbReference type="SUPFAM" id="SSF56300">
    <property type="entry name" value="Metallo-dependent phosphatases"/>
    <property type="match status" value="1"/>
</dbReference>
<dbReference type="GO" id="GO:0005634">
    <property type="term" value="C:nucleus"/>
    <property type="evidence" value="ECO:0007669"/>
    <property type="project" value="TreeGrafter"/>
</dbReference>
<dbReference type="AlphaFoldDB" id="A0A1Y2B8P0"/>
<protein>
    <recommendedName>
        <fullName evidence="1">Lariat debranching enzyme C-terminal domain-containing protein</fullName>
    </recommendedName>
</protein>
<sequence>MSSLYASIKKTERTYNVKVDLVIICGDFQSIRNETDLKCISCPDKYKTIGDFHKYYSGEILAPYMTLFIGGNHESSNYLSELYYGGWVCKNIYYIGGSGVVNLNGLRIAGLSGIYKDNHFDMSQYEKMPYDNNTIRSVYHVRKFNWQKLMQMFSYNLGSTPNNDLLVHLKPSYWFSAHLHYSQNQNSKITKFLALDKCLPRRQFLQIIDIPTKNENEQNKINDTSEKTEITNEATTEKINLNIYENEFVQTAPYYPNNSELDKSFENPQTKKFCEQLAIDLPPF</sequence>
<dbReference type="GO" id="GO:0008419">
    <property type="term" value="F:RNA lariat debranching enzyme activity"/>
    <property type="evidence" value="ECO:0007669"/>
    <property type="project" value="EnsemblFungi"/>
</dbReference>
<dbReference type="Proteomes" id="UP000193920">
    <property type="component" value="Unassembled WGS sequence"/>
</dbReference>
<dbReference type="Pfam" id="PF05011">
    <property type="entry name" value="DBR1"/>
    <property type="match status" value="1"/>
</dbReference>
<dbReference type="GO" id="GO:0045292">
    <property type="term" value="P:mRNA cis splicing, via spliceosome"/>
    <property type="evidence" value="ECO:0007669"/>
    <property type="project" value="EnsemblFungi"/>
</dbReference>
<dbReference type="Pfam" id="PF00149">
    <property type="entry name" value="Metallophos"/>
    <property type="match status" value="1"/>
</dbReference>
<evidence type="ECO:0000259" key="1">
    <source>
        <dbReference type="SMART" id="SM01124"/>
    </source>
</evidence>
<accession>A0A1Y2B8P0</accession>
<dbReference type="PANTHER" id="PTHR12849:SF0">
    <property type="entry name" value="LARIAT DEBRANCHING ENZYME"/>
    <property type="match status" value="1"/>
</dbReference>
<reference evidence="2 3" key="1">
    <citation type="submission" date="2016-08" db="EMBL/GenBank/DDBJ databases">
        <title>A Parts List for Fungal Cellulosomes Revealed by Comparative Genomics.</title>
        <authorList>
            <consortium name="DOE Joint Genome Institute"/>
            <person name="Haitjema C.H."/>
            <person name="Gilmore S.P."/>
            <person name="Henske J.K."/>
            <person name="Solomon K.V."/>
            <person name="De Groot R."/>
            <person name="Kuo A."/>
            <person name="Mondo S.J."/>
            <person name="Salamov A.A."/>
            <person name="Labutti K."/>
            <person name="Zhao Z."/>
            <person name="Chiniquy J."/>
            <person name="Barry K."/>
            <person name="Brewer H.M."/>
            <person name="Purvine S.O."/>
            <person name="Wright A.T."/>
            <person name="Boxma B."/>
            <person name="Van Alen T."/>
            <person name="Hackstein J.H."/>
            <person name="Baker S.E."/>
            <person name="Grigoriev I.V."/>
            <person name="O'Malley M.A."/>
        </authorList>
    </citation>
    <scope>NUCLEOTIDE SEQUENCE [LARGE SCALE GENOMIC DNA]</scope>
    <source>
        <strain evidence="2 3">G1</strain>
    </source>
</reference>
<dbReference type="Gene3D" id="3.60.21.10">
    <property type="match status" value="1"/>
</dbReference>
<keyword evidence="3" id="KW-1185">Reference proteome</keyword>
<dbReference type="OrthoDB" id="407609at2759"/>
<evidence type="ECO:0000313" key="2">
    <source>
        <dbReference type="EMBL" id="ORY30857.1"/>
    </source>
</evidence>
<name>A0A1Y2B8P0_9FUNG</name>
<dbReference type="InterPro" id="IPR004843">
    <property type="entry name" value="Calcineurin-like_PHP"/>
</dbReference>
<evidence type="ECO:0000313" key="3">
    <source>
        <dbReference type="Proteomes" id="UP000193920"/>
    </source>
</evidence>
<dbReference type="PANTHER" id="PTHR12849">
    <property type="entry name" value="RNA LARIAT DEBRANCHING ENZYME"/>
    <property type="match status" value="1"/>
</dbReference>
<dbReference type="InterPro" id="IPR029052">
    <property type="entry name" value="Metallo-depent_PP-like"/>
</dbReference>
<organism evidence="2 3">
    <name type="scientific">Neocallimastix californiae</name>
    <dbReference type="NCBI Taxonomy" id="1754190"/>
    <lineage>
        <taxon>Eukaryota</taxon>
        <taxon>Fungi</taxon>
        <taxon>Fungi incertae sedis</taxon>
        <taxon>Chytridiomycota</taxon>
        <taxon>Chytridiomycota incertae sedis</taxon>
        <taxon>Neocallimastigomycetes</taxon>
        <taxon>Neocallimastigales</taxon>
        <taxon>Neocallimastigaceae</taxon>
        <taxon>Neocallimastix</taxon>
    </lineage>
</organism>